<evidence type="ECO:0000256" key="7">
    <source>
        <dbReference type="ARBA" id="ARBA00023136"/>
    </source>
</evidence>
<dbReference type="AlphaFoldDB" id="A0A484MD02"/>
<keyword evidence="6" id="KW-1133">Transmembrane helix</keyword>
<gene>
    <name evidence="12" type="ORF">CCAM_LOCUS28263</name>
</gene>
<dbReference type="InterPro" id="IPR052422">
    <property type="entry name" value="Auxin_Ser/Thr_Kinase"/>
</dbReference>
<keyword evidence="9" id="KW-0325">Glycoprotein</keyword>
<dbReference type="EMBL" id="OOIL02003188">
    <property type="protein sequence ID" value="VFQ86487.1"/>
    <property type="molecule type" value="Genomic_DNA"/>
</dbReference>
<keyword evidence="5" id="KW-0677">Repeat</keyword>
<keyword evidence="8" id="KW-0675">Receptor</keyword>
<comment type="subcellular location">
    <subcellularLocation>
        <location evidence="1">Membrane</location>
        <topology evidence="1">Single-pass membrane protein</topology>
    </subcellularLocation>
</comment>
<keyword evidence="7" id="KW-0472">Membrane</keyword>
<feature type="chain" id="PRO_5019868487" description="Leucine-rich repeat-containing N-terminal plant-type domain-containing protein" evidence="10">
    <location>
        <begin position="24"/>
        <end position="334"/>
    </location>
</feature>
<keyword evidence="3" id="KW-0812">Transmembrane</keyword>
<evidence type="ECO:0000256" key="5">
    <source>
        <dbReference type="ARBA" id="ARBA00022737"/>
    </source>
</evidence>
<organism evidence="12 13">
    <name type="scientific">Cuscuta campestris</name>
    <dbReference type="NCBI Taxonomy" id="132261"/>
    <lineage>
        <taxon>Eukaryota</taxon>
        <taxon>Viridiplantae</taxon>
        <taxon>Streptophyta</taxon>
        <taxon>Embryophyta</taxon>
        <taxon>Tracheophyta</taxon>
        <taxon>Spermatophyta</taxon>
        <taxon>Magnoliopsida</taxon>
        <taxon>eudicotyledons</taxon>
        <taxon>Gunneridae</taxon>
        <taxon>Pentapetalae</taxon>
        <taxon>asterids</taxon>
        <taxon>lamiids</taxon>
        <taxon>Solanales</taxon>
        <taxon>Convolvulaceae</taxon>
        <taxon>Cuscuteae</taxon>
        <taxon>Cuscuta</taxon>
        <taxon>Cuscuta subgen. Grammica</taxon>
        <taxon>Cuscuta sect. Cleistogrammica</taxon>
    </lineage>
</organism>
<dbReference type="InterPro" id="IPR003591">
    <property type="entry name" value="Leu-rich_rpt_typical-subtyp"/>
</dbReference>
<evidence type="ECO:0000256" key="6">
    <source>
        <dbReference type="ARBA" id="ARBA00022989"/>
    </source>
</evidence>
<sequence>MASTVLLLLFAAAAAAAFTSVAAVDDHQSPDSPAMYKLKASLEFPPGSQFLINWNNVNDTCKWAGVRCDGAGRVWQIVIENYGLKGTFPEAVLRELPCLSEFYAGRNNFTSFPPDLFRNLSNLETLSLDYNIFLKSWQIPETLTAARKLKFFSAAGCNINGRFPEFLTGDNFPALQHLHLSYNSLSGHLPSQLPTTLRTLWLNHQDGKDPLSGGISVLQGMKRLSQAWLHVNTFSGEIPDLSGLTSLQDFLVGYNCLTGTVPETMASIPSLQNVNLAHNHLTGTIPRNINRLTGLLTLDLSYNQLSGCVPTGFLHNVTVITDGNVDINGKCPPP</sequence>
<protein>
    <recommendedName>
        <fullName evidence="11">Leucine-rich repeat-containing N-terminal plant-type domain-containing protein</fullName>
    </recommendedName>
</protein>
<evidence type="ECO:0000313" key="13">
    <source>
        <dbReference type="Proteomes" id="UP000595140"/>
    </source>
</evidence>
<evidence type="ECO:0000259" key="11">
    <source>
        <dbReference type="Pfam" id="PF08263"/>
    </source>
</evidence>
<evidence type="ECO:0000313" key="12">
    <source>
        <dbReference type="EMBL" id="VFQ86487.1"/>
    </source>
</evidence>
<keyword evidence="4 10" id="KW-0732">Signal</keyword>
<dbReference type="InterPro" id="IPR013210">
    <property type="entry name" value="LRR_N_plant-typ"/>
</dbReference>
<evidence type="ECO:0000256" key="2">
    <source>
        <dbReference type="ARBA" id="ARBA00022614"/>
    </source>
</evidence>
<dbReference type="Pfam" id="PF00560">
    <property type="entry name" value="LRR_1"/>
    <property type="match status" value="3"/>
</dbReference>
<reference evidence="12 13" key="1">
    <citation type="submission" date="2018-04" db="EMBL/GenBank/DDBJ databases">
        <authorList>
            <person name="Vogel A."/>
        </authorList>
    </citation>
    <scope>NUCLEOTIDE SEQUENCE [LARGE SCALE GENOMIC DNA]</scope>
</reference>
<dbReference type="PANTHER" id="PTHR47986:SF34">
    <property type="entry name" value="RECEPTOR-LIKE KINASE TMK2"/>
    <property type="match status" value="1"/>
</dbReference>
<evidence type="ECO:0000256" key="3">
    <source>
        <dbReference type="ARBA" id="ARBA00022692"/>
    </source>
</evidence>
<dbReference type="InterPro" id="IPR032675">
    <property type="entry name" value="LRR_dom_sf"/>
</dbReference>
<proteinExistence type="predicted"/>
<evidence type="ECO:0000256" key="4">
    <source>
        <dbReference type="ARBA" id="ARBA00022729"/>
    </source>
</evidence>
<evidence type="ECO:0000256" key="10">
    <source>
        <dbReference type="SAM" id="SignalP"/>
    </source>
</evidence>
<dbReference type="SUPFAM" id="SSF52058">
    <property type="entry name" value="L domain-like"/>
    <property type="match status" value="1"/>
</dbReference>
<dbReference type="GO" id="GO:0006952">
    <property type="term" value="P:defense response"/>
    <property type="evidence" value="ECO:0007669"/>
    <property type="project" value="UniProtKB-ARBA"/>
</dbReference>
<evidence type="ECO:0000256" key="9">
    <source>
        <dbReference type="ARBA" id="ARBA00023180"/>
    </source>
</evidence>
<name>A0A484MD02_9ASTE</name>
<accession>A0A484MD02</accession>
<dbReference type="PANTHER" id="PTHR47986">
    <property type="entry name" value="OSJNBA0070M12.3 PROTEIN"/>
    <property type="match status" value="1"/>
</dbReference>
<dbReference type="GO" id="GO:0051707">
    <property type="term" value="P:response to other organism"/>
    <property type="evidence" value="ECO:0007669"/>
    <property type="project" value="UniProtKB-ARBA"/>
</dbReference>
<dbReference type="SMART" id="SM00369">
    <property type="entry name" value="LRR_TYP"/>
    <property type="match status" value="4"/>
</dbReference>
<feature type="signal peptide" evidence="10">
    <location>
        <begin position="1"/>
        <end position="23"/>
    </location>
</feature>
<dbReference type="GO" id="GO:0016020">
    <property type="term" value="C:membrane"/>
    <property type="evidence" value="ECO:0007669"/>
    <property type="project" value="UniProtKB-SubCell"/>
</dbReference>
<evidence type="ECO:0000256" key="1">
    <source>
        <dbReference type="ARBA" id="ARBA00004167"/>
    </source>
</evidence>
<dbReference type="InterPro" id="IPR001611">
    <property type="entry name" value="Leu-rich_rpt"/>
</dbReference>
<keyword evidence="13" id="KW-1185">Reference proteome</keyword>
<keyword evidence="2" id="KW-0433">Leucine-rich repeat</keyword>
<feature type="domain" description="Leucine-rich repeat-containing N-terminal plant-type" evidence="11">
    <location>
        <begin position="30"/>
        <end position="69"/>
    </location>
</feature>
<dbReference type="FunFam" id="3.80.10.10:FF:000041">
    <property type="entry name" value="LRR receptor-like serine/threonine-protein kinase ERECTA"/>
    <property type="match status" value="1"/>
</dbReference>
<dbReference type="OrthoDB" id="1293565at2759"/>
<dbReference type="Pfam" id="PF08263">
    <property type="entry name" value="LRRNT_2"/>
    <property type="match status" value="1"/>
</dbReference>
<evidence type="ECO:0000256" key="8">
    <source>
        <dbReference type="ARBA" id="ARBA00023170"/>
    </source>
</evidence>
<dbReference type="Proteomes" id="UP000595140">
    <property type="component" value="Unassembled WGS sequence"/>
</dbReference>
<dbReference type="Gene3D" id="3.80.10.10">
    <property type="entry name" value="Ribonuclease Inhibitor"/>
    <property type="match status" value="1"/>
</dbReference>